<dbReference type="InterPro" id="IPR036420">
    <property type="entry name" value="BRCT_dom_sf"/>
</dbReference>
<dbReference type="InterPro" id="IPR047252">
    <property type="entry name" value="TP53BP1-like"/>
</dbReference>
<dbReference type="SMART" id="SM00292">
    <property type="entry name" value="BRCT"/>
    <property type="match status" value="1"/>
</dbReference>
<dbReference type="GO" id="GO:0045944">
    <property type="term" value="P:positive regulation of transcription by RNA polymerase II"/>
    <property type="evidence" value="ECO:0007669"/>
    <property type="project" value="TreeGrafter"/>
</dbReference>
<dbReference type="GO" id="GO:0000077">
    <property type="term" value="P:DNA damage checkpoint signaling"/>
    <property type="evidence" value="ECO:0007669"/>
    <property type="project" value="TreeGrafter"/>
</dbReference>
<reference evidence="3" key="1">
    <citation type="submission" date="2016-04" db="EMBL/GenBank/DDBJ databases">
        <title>Cephalotus genome sequencing.</title>
        <authorList>
            <person name="Fukushima K."/>
            <person name="Hasebe M."/>
            <person name="Fang X."/>
        </authorList>
    </citation>
    <scope>NUCLEOTIDE SEQUENCE [LARGE SCALE GENOMIC DNA]</scope>
    <source>
        <strain evidence="3">cv. St1</strain>
    </source>
</reference>
<dbReference type="InParanoid" id="A0A1Q3BQH7"/>
<evidence type="ECO:0000313" key="2">
    <source>
        <dbReference type="EMBL" id="GAV70215.1"/>
    </source>
</evidence>
<protein>
    <submittedName>
        <fullName evidence="2">BRCT domain-containing protein</fullName>
    </submittedName>
</protein>
<dbReference type="AlphaFoldDB" id="A0A1Q3BQH7"/>
<evidence type="ECO:0000313" key="3">
    <source>
        <dbReference type="Proteomes" id="UP000187406"/>
    </source>
</evidence>
<keyword evidence="3" id="KW-1185">Reference proteome</keyword>
<dbReference type="GO" id="GO:0042393">
    <property type="term" value="F:histone binding"/>
    <property type="evidence" value="ECO:0007669"/>
    <property type="project" value="TreeGrafter"/>
</dbReference>
<dbReference type="GO" id="GO:0005634">
    <property type="term" value="C:nucleus"/>
    <property type="evidence" value="ECO:0007669"/>
    <property type="project" value="TreeGrafter"/>
</dbReference>
<dbReference type="STRING" id="3775.A0A1Q3BQH7"/>
<comment type="caution">
    <text evidence="2">The sequence shown here is derived from an EMBL/GenBank/DDBJ whole genome shotgun (WGS) entry which is preliminary data.</text>
</comment>
<sequence>MASLRFRPPQFSEDVAWLPAWLQRHQLDSSKETLINSTKDFEENMGDDMEEGRYNSCHLFLSGEDNSPISFAAPSPTHVLHFQLHLSSDDDSQSNKQLMYTPEPKCDSYKVKALTGVGSKTDAYAIPKTMHNVSQSSPIKNTDNGKQYGEKFNGRYLKDTDNNDAVELSIAASEALVIHELVKSVSSTSETFSTSAVLEATLGIKQARLDGLENAYNYFTEEVDEIDFLSDLDDFTMADAFEDVGLSFCGPCDHGLDISHVKATPISGNYSGFKERGLMCHQWKLSDNPGFGLSNSSSASHVDPILHELGVENSDVPPSTQKVEAVSPVDVNISYAENSEKVDKFRSRWFGCWMGKDLDAFTKLQQNNTRSIPKFFVGETSLLSESADVAPDENSFVHKLEPRSKIASQSSVPFKGFCDKDDEGIFVSQTAVRSSNSSFVDPLCSVVPCSIPMEIAYPISQNQSVREVAAGNCFSPASEIQTESLLKTSDLNVEYANGNRQAEPKVTGECSLALIRRQSTSLNKYSRLLAKHDATFERGRLAHNISVPPGCDKELLSLEQNTNCIRSSSKRDFEGFFPLRSLPESTNLRDNEGSHNSAQIRMPVTKETYRQVKNSLAPADGSVLQIQQSKKRRSALMLNRMMRRHVQAPKPLVCNSIQKTNPDHTLVQKTIVELHNSKNLQKVQSECNELPTAQFPARKRVHFSEVEIELQQSKGPHKLQSSLTIGSNIGASKRSRHYNTLSNSRNQSVKRGFTSHIKDVKRLIFQGIEFLLTGFSSKKEKEIEGLIRNYGGIVLFDIPPPNSRGKRNSGSHLQQLPVVLGSKKKSSCLSQLQSTKFLYGCAVNAFILKVKWLTDSVAAGSLVQPENYMILPSQTDMKLSKIGKPVRIDYCKCIFHKVGILLHGKQSFCTKLAKIFKHGGGQLFKTLQWLVKSIDTEKISAGAIVAEDVSGASRHLQHCALERKIPMMPADWIVKSLHLGKLLPFIENKHTSLSTIKVSDFLVSPEWSEEI</sequence>
<dbReference type="PROSITE" id="PS50172">
    <property type="entry name" value="BRCT"/>
    <property type="match status" value="1"/>
</dbReference>
<evidence type="ECO:0000259" key="1">
    <source>
        <dbReference type="PROSITE" id="PS50172"/>
    </source>
</evidence>
<dbReference type="InterPro" id="IPR001357">
    <property type="entry name" value="BRCT_dom"/>
</dbReference>
<dbReference type="PANTHER" id="PTHR15321">
    <property type="entry name" value="TUMOR SUPPRESSOR P53-BINDING PROTEIN 1"/>
    <property type="match status" value="1"/>
</dbReference>
<dbReference type="PANTHER" id="PTHR15321:SF3">
    <property type="entry name" value="TP53-BINDING PROTEIN 1"/>
    <property type="match status" value="1"/>
</dbReference>
<organism evidence="2 3">
    <name type="scientific">Cephalotus follicularis</name>
    <name type="common">Albany pitcher plant</name>
    <dbReference type="NCBI Taxonomy" id="3775"/>
    <lineage>
        <taxon>Eukaryota</taxon>
        <taxon>Viridiplantae</taxon>
        <taxon>Streptophyta</taxon>
        <taxon>Embryophyta</taxon>
        <taxon>Tracheophyta</taxon>
        <taxon>Spermatophyta</taxon>
        <taxon>Magnoliopsida</taxon>
        <taxon>eudicotyledons</taxon>
        <taxon>Gunneridae</taxon>
        <taxon>Pentapetalae</taxon>
        <taxon>rosids</taxon>
        <taxon>fabids</taxon>
        <taxon>Oxalidales</taxon>
        <taxon>Cephalotaceae</taxon>
        <taxon>Cephalotus</taxon>
    </lineage>
</organism>
<proteinExistence type="predicted"/>
<accession>A0A1Q3BQH7</accession>
<gene>
    <name evidence="2" type="ORF">CFOL_v3_13713</name>
</gene>
<dbReference type="EMBL" id="BDDD01000792">
    <property type="protein sequence ID" value="GAV70215.1"/>
    <property type="molecule type" value="Genomic_DNA"/>
</dbReference>
<dbReference type="OrthoDB" id="646980at2759"/>
<dbReference type="Proteomes" id="UP000187406">
    <property type="component" value="Unassembled WGS sequence"/>
</dbReference>
<feature type="domain" description="BRCT" evidence="1">
    <location>
        <begin position="760"/>
        <end position="870"/>
    </location>
</feature>
<dbReference type="SUPFAM" id="SSF52113">
    <property type="entry name" value="BRCT domain"/>
    <property type="match status" value="1"/>
</dbReference>
<dbReference type="Pfam" id="PF18428">
    <property type="entry name" value="BRCT_3"/>
    <property type="match status" value="1"/>
</dbReference>
<dbReference type="Gene3D" id="3.40.50.10190">
    <property type="entry name" value="BRCT domain"/>
    <property type="match status" value="2"/>
</dbReference>
<name>A0A1Q3BQH7_CEPFO</name>